<keyword evidence="11 21" id="KW-0472">Membrane</keyword>
<keyword evidence="23" id="KW-1185">Reference proteome</keyword>
<dbReference type="InterPro" id="IPR050732">
    <property type="entry name" value="Beta-glucan_modifiers"/>
</dbReference>
<dbReference type="EC" id="3.2.1.39" evidence="5"/>
<dbReference type="GO" id="GO:0005886">
    <property type="term" value="C:plasma membrane"/>
    <property type="evidence" value="ECO:0007669"/>
    <property type="project" value="UniProtKB-SubCell"/>
</dbReference>
<keyword evidence="14" id="KW-0961">Cell wall biogenesis/degradation</keyword>
<evidence type="ECO:0000256" key="20">
    <source>
        <dbReference type="SAM" id="MobiDB-lite"/>
    </source>
</evidence>
<comment type="similarity">
    <text evidence="4 19">Belongs to the glycosyl hydrolase 17 family.</text>
</comment>
<evidence type="ECO:0000256" key="13">
    <source>
        <dbReference type="ARBA" id="ARBA00023277"/>
    </source>
</evidence>
<dbReference type="OrthoDB" id="68336at2759"/>
<evidence type="ECO:0000256" key="4">
    <source>
        <dbReference type="ARBA" id="ARBA00008773"/>
    </source>
</evidence>
<dbReference type="GO" id="GO:0005576">
    <property type="term" value="C:extracellular region"/>
    <property type="evidence" value="ECO:0007669"/>
    <property type="project" value="TreeGrafter"/>
</dbReference>
<keyword evidence="15" id="KW-0624">Polysaccharide degradation</keyword>
<keyword evidence="21" id="KW-0812">Transmembrane</keyword>
<organism evidence="22 23">
    <name type="scientific">Russula ochroleuca</name>
    <dbReference type="NCBI Taxonomy" id="152965"/>
    <lineage>
        <taxon>Eukaryota</taxon>
        <taxon>Fungi</taxon>
        <taxon>Dikarya</taxon>
        <taxon>Basidiomycota</taxon>
        <taxon>Agaricomycotina</taxon>
        <taxon>Agaricomycetes</taxon>
        <taxon>Russulales</taxon>
        <taxon>Russulaceae</taxon>
        <taxon>Russula</taxon>
    </lineage>
</organism>
<keyword evidence="9" id="KW-0732">Signal</keyword>
<comment type="subcellular location">
    <subcellularLocation>
        <location evidence="3">Cell membrane</location>
        <topology evidence="3">Single-pass type II membrane protein</topology>
    </subcellularLocation>
    <subcellularLocation>
        <location evidence="2">Secreted</location>
        <location evidence="2">Cell wall</location>
    </subcellularLocation>
</comment>
<evidence type="ECO:0000256" key="3">
    <source>
        <dbReference type="ARBA" id="ARBA00004401"/>
    </source>
</evidence>
<evidence type="ECO:0000256" key="5">
    <source>
        <dbReference type="ARBA" id="ARBA00012780"/>
    </source>
</evidence>
<keyword evidence="8" id="KW-0964">Secreted</keyword>
<dbReference type="InterPro" id="IPR017853">
    <property type="entry name" value="GH"/>
</dbReference>
<evidence type="ECO:0000256" key="18">
    <source>
        <dbReference type="ARBA" id="ARBA00043078"/>
    </source>
</evidence>
<comment type="caution">
    <text evidence="22">The sequence shown here is derived from an EMBL/GenBank/DDBJ whole genome shotgun (WGS) entry which is preliminary data.</text>
</comment>
<feature type="region of interest" description="Disordered" evidence="20">
    <location>
        <begin position="68"/>
        <end position="102"/>
    </location>
</feature>
<evidence type="ECO:0000256" key="21">
    <source>
        <dbReference type="SAM" id="Phobius"/>
    </source>
</evidence>
<feature type="compositionally biased region" description="Polar residues" evidence="20">
    <location>
        <begin position="83"/>
        <end position="99"/>
    </location>
</feature>
<dbReference type="GO" id="GO:0009986">
    <property type="term" value="C:cell surface"/>
    <property type="evidence" value="ECO:0007669"/>
    <property type="project" value="TreeGrafter"/>
</dbReference>
<evidence type="ECO:0000256" key="14">
    <source>
        <dbReference type="ARBA" id="ARBA00023316"/>
    </source>
</evidence>
<keyword evidence="10 22" id="KW-0378">Hydrolase</keyword>
<dbReference type="EMBL" id="WHVB01000002">
    <property type="protein sequence ID" value="KAF8486272.1"/>
    <property type="molecule type" value="Genomic_DNA"/>
</dbReference>
<dbReference type="PANTHER" id="PTHR16631">
    <property type="entry name" value="GLUCAN 1,3-BETA-GLUCOSIDASE"/>
    <property type="match status" value="1"/>
</dbReference>
<dbReference type="Proteomes" id="UP000759537">
    <property type="component" value="Unassembled WGS sequence"/>
</dbReference>
<dbReference type="GO" id="GO:0042973">
    <property type="term" value="F:glucan endo-1,3-beta-D-glucosidase activity"/>
    <property type="evidence" value="ECO:0007669"/>
    <property type="project" value="UniProtKB-EC"/>
</dbReference>
<dbReference type="InterPro" id="IPR000490">
    <property type="entry name" value="Glyco_hydro_17"/>
</dbReference>
<evidence type="ECO:0000313" key="23">
    <source>
        <dbReference type="Proteomes" id="UP000759537"/>
    </source>
</evidence>
<dbReference type="AlphaFoldDB" id="A0A9P5TDP1"/>
<keyword evidence="12" id="KW-0325">Glycoprotein</keyword>
<evidence type="ECO:0000256" key="11">
    <source>
        <dbReference type="ARBA" id="ARBA00023136"/>
    </source>
</evidence>
<evidence type="ECO:0000256" key="2">
    <source>
        <dbReference type="ARBA" id="ARBA00004191"/>
    </source>
</evidence>
<reference evidence="22" key="1">
    <citation type="submission" date="2019-10" db="EMBL/GenBank/DDBJ databases">
        <authorList>
            <consortium name="DOE Joint Genome Institute"/>
            <person name="Kuo A."/>
            <person name="Miyauchi S."/>
            <person name="Kiss E."/>
            <person name="Drula E."/>
            <person name="Kohler A."/>
            <person name="Sanchez-Garcia M."/>
            <person name="Andreopoulos B."/>
            <person name="Barry K.W."/>
            <person name="Bonito G."/>
            <person name="Buee M."/>
            <person name="Carver A."/>
            <person name="Chen C."/>
            <person name="Cichocki N."/>
            <person name="Clum A."/>
            <person name="Culley D."/>
            <person name="Crous P.W."/>
            <person name="Fauchery L."/>
            <person name="Girlanda M."/>
            <person name="Hayes R."/>
            <person name="Keri Z."/>
            <person name="LaButti K."/>
            <person name="Lipzen A."/>
            <person name="Lombard V."/>
            <person name="Magnuson J."/>
            <person name="Maillard F."/>
            <person name="Morin E."/>
            <person name="Murat C."/>
            <person name="Nolan M."/>
            <person name="Ohm R."/>
            <person name="Pangilinan J."/>
            <person name="Pereira M."/>
            <person name="Perotto S."/>
            <person name="Peter M."/>
            <person name="Riley R."/>
            <person name="Sitrit Y."/>
            <person name="Stielow B."/>
            <person name="Szollosi G."/>
            <person name="Zifcakova L."/>
            <person name="Stursova M."/>
            <person name="Spatafora J.W."/>
            <person name="Tedersoo L."/>
            <person name="Vaario L.-M."/>
            <person name="Yamada A."/>
            <person name="Yan M."/>
            <person name="Wang P."/>
            <person name="Xu J."/>
            <person name="Bruns T."/>
            <person name="Baldrian P."/>
            <person name="Vilgalys R."/>
            <person name="Henrissat B."/>
            <person name="Grigoriev I.V."/>
            <person name="Hibbett D."/>
            <person name="Nagy L.G."/>
            <person name="Martin F.M."/>
        </authorList>
    </citation>
    <scope>NUCLEOTIDE SEQUENCE</scope>
    <source>
        <strain evidence="22">Prilba</strain>
    </source>
</reference>
<sequence length="410" mass="44369">MTTPNDPFLTPEPAAREFSGQSSPADRDYIREKYNSNSSRRKWIILGSVVGVIAVIAIGVGVGVGVSHHSSSNRASGSGSKSPGTNTSVVPQTNPNDPSTFVKDSRLHQSFYGLAYTPVGSIPPNCNSTLSDVIEDIQLMSQLTTRLRLYGSDCNQSALVLEAIKQTKVNMTVWLGDYNLPNDNGTEYNQQKQAIVSVINTYGVDHISGVDVGNEFMLNYLDANGATDPNSAVGNQGAQILISNIQDMNKTLVAMNLPKHLPVGTSDAGAYFNTLVLEAIEFGMANDHPWFANVSIDQAAGWTWQFFEQTNVQPAAALSNHPTMYIAETGWPSASKDQGSLSNGPSIASVPNLQTFLDTFVCQANKNGTAYFYFEAFDETWKDITYGGVEGHWGLFNADKTLKNITIPSC</sequence>
<dbReference type="GO" id="GO:0000272">
    <property type="term" value="P:polysaccharide catabolic process"/>
    <property type="evidence" value="ECO:0007669"/>
    <property type="project" value="UniProtKB-KW"/>
</dbReference>
<dbReference type="GO" id="GO:0009277">
    <property type="term" value="C:fungal-type cell wall"/>
    <property type="evidence" value="ECO:0007669"/>
    <property type="project" value="TreeGrafter"/>
</dbReference>
<keyword evidence="6" id="KW-1003">Cell membrane</keyword>
<feature type="region of interest" description="Disordered" evidence="20">
    <location>
        <begin position="1"/>
        <end position="27"/>
    </location>
</feature>
<evidence type="ECO:0000256" key="7">
    <source>
        <dbReference type="ARBA" id="ARBA00022512"/>
    </source>
</evidence>
<accession>A0A9P5TDP1</accession>
<evidence type="ECO:0000256" key="16">
    <source>
        <dbReference type="ARBA" id="ARBA00037649"/>
    </source>
</evidence>
<evidence type="ECO:0000256" key="17">
    <source>
        <dbReference type="ARBA" id="ARBA00042373"/>
    </source>
</evidence>
<evidence type="ECO:0000313" key="22">
    <source>
        <dbReference type="EMBL" id="KAF8486272.1"/>
    </source>
</evidence>
<evidence type="ECO:0000256" key="10">
    <source>
        <dbReference type="ARBA" id="ARBA00022801"/>
    </source>
</evidence>
<comment type="catalytic activity">
    <reaction evidence="1">
        <text>Hydrolysis of (1-&gt;3)-beta-D-glucosidic linkages in (1-&gt;3)-beta-D-glucans.</text>
        <dbReference type="EC" id="3.2.1.39"/>
    </reaction>
</comment>
<evidence type="ECO:0000256" key="9">
    <source>
        <dbReference type="ARBA" id="ARBA00022729"/>
    </source>
</evidence>
<evidence type="ECO:0000256" key="8">
    <source>
        <dbReference type="ARBA" id="ARBA00022525"/>
    </source>
</evidence>
<reference evidence="22" key="2">
    <citation type="journal article" date="2020" name="Nat. Commun.">
        <title>Large-scale genome sequencing of mycorrhizal fungi provides insights into the early evolution of symbiotic traits.</title>
        <authorList>
            <person name="Miyauchi S."/>
            <person name="Kiss E."/>
            <person name="Kuo A."/>
            <person name="Drula E."/>
            <person name="Kohler A."/>
            <person name="Sanchez-Garcia M."/>
            <person name="Morin E."/>
            <person name="Andreopoulos B."/>
            <person name="Barry K.W."/>
            <person name="Bonito G."/>
            <person name="Buee M."/>
            <person name="Carver A."/>
            <person name="Chen C."/>
            <person name="Cichocki N."/>
            <person name="Clum A."/>
            <person name="Culley D."/>
            <person name="Crous P.W."/>
            <person name="Fauchery L."/>
            <person name="Girlanda M."/>
            <person name="Hayes R.D."/>
            <person name="Keri Z."/>
            <person name="LaButti K."/>
            <person name="Lipzen A."/>
            <person name="Lombard V."/>
            <person name="Magnuson J."/>
            <person name="Maillard F."/>
            <person name="Murat C."/>
            <person name="Nolan M."/>
            <person name="Ohm R.A."/>
            <person name="Pangilinan J."/>
            <person name="Pereira M.F."/>
            <person name="Perotto S."/>
            <person name="Peter M."/>
            <person name="Pfister S."/>
            <person name="Riley R."/>
            <person name="Sitrit Y."/>
            <person name="Stielow J.B."/>
            <person name="Szollosi G."/>
            <person name="Zifcakova L."/>
            <person name="Stursova M."/>
            <person name="Spatafora J.W."/>
            <person name="Tedersoo L."/>
            <person name="Vaario L.M."/>
            <person name="Yamada A."/>
            <person name="Yan M."/>
            <person name="Wang P."/>
            <person name="Xu J."/>
            <person name="Bruns T."/>
            <person name="Baldrian P."/>
            <person name="Vilgalys R."/>
            <person name="Dunand C."/>
            <person name="Henrissat B."/>
            <person name="Grigoriev I.V."/>
            <person name="Hibbett D."/>
            <person name="Nagy L.G."/>
            <person name="Martin F.M."/>
        </authorList>
    </citation>
    <scope>NUCLEOTIDE SEQUENCE</scope>
    <source>
        <strain evidence="22">Prilba</strain>
    </source>
</reference>
<proteinExistence type="inferred from homology"/>
<feature type="compositionally biased region" description="Low complexity" evidence="20">
    <location>
        <begin position="68"/>
        <end position="82"/>
    </location>
</feature>
<keyword evidence="13" id="KW-0119">Carbohydrate metabolism</keyword>
<feature type="transmembrane region" description="Helical" evidence="21">
    <location>
        <begin position="43"/>
        <end position="66"/>
    </location>
</feature>
<dbReference type="Gene3D" id="3.20.20.80">
    <property type="entry name" value="Glycosidases"/>
    <property type="match status" value="2"/>
</dbReference>
<evidence type="ECO:0000256" key="19">
    <source>
        <dbReference type="RuleBase" id="RU004335"/>
    </source>
</evidence>
<dbReference type="PANTHER" id="PTHR16631:SF17">
    <property type="entry name" value="GLUCAN ENDO-1,3-BETA-GLUCOSIDASE BTGC"/>
    <property type="match status" value="1"/>
</dbReference>
<evidence type="ECO:0000256" key="12">
    <source>
        <dbReference type="ARBA" id="ARBA00023180"/>
    </source>
</evidence>
<gene>
    <name evidence="22" type="ORF">DFH94DRAFT_177944</name>
</gene>
<keyword evidence="21" id="KW-1133">Transmembrane helix</keyword>
<dbReference type="GO" id="GO:0071555">
    <property type="term" value="P:cell wall organization"/>
    <property type="evidence" value="ECO:0007669"/>
    <property type="project" value="UniProtKB-KW"/>
</dbReference>
<evidence type="ECO:0000256" key="15">
    <source>
        <dbReference type="ARBA" id="ARBA00023326"/>
    </source>
</evidence>
<evidence type="ECO:0000256" key="6">
    <source>
        <dbReference type="ARBA" id="ARBA00022475"/>
    </source>
</evidence>
<dbReference type="SUPFAM" id="SSF51445">
    <property type="entry name" value="(Trans)glycosidases"/>
    <property type="match status" value="1"/>
</dbReference>
<name>A0A9P5TDP1_9AGAM</name>
<dbReference type="Pfam" id="PF00332">
    <property type="entry name" value="Glyco_hydro_17"/>
    <property type="match status" value="1"/>
</dbReference>
<comment type="function">
    <text evidence="16">Glucanases play a role in cell expansion during growth, in cell-cell fusion during mating, and in spore release during sporulation. This enzyme may be involved in beta-glucan degradation. Active on laminarin and lichenan.</text>
</comment>
<protein>
    <recommendedName>
        <fullName evidence="5">glucan endo-1,3-beta-D-glucosidase</fullName>
        <ecNumber evidence="5">3.2.1.39</ecNumber>
    </recommendedName>
    <alternativeName>
        <fullName evidence="18">Endo-1,3-beta-glucanase btgC</fullName>
    </alternativeName>
    <alternativeName>
        <fullName evidence="17">Laminarinase btgC</fullName>
    </alternativeName>
</protein>
<keyword evidence="7" id="KW-0134">Cell wall</keyword>
<evidence type="ECO:0000256" key="1">
    <source>
        <dbReference type="ARBA" id="ARBA00000382"/>
    </source>
</evidence>